<reference evidence="1 2" key="1">
    <citation type="submission" date="2018-02" db="EMBL/GenBank/DDBJ databases">
        <title>Genome sequence of the basidiomycete white-rot fungus Phlebia centrifuga.</title>
        <authorList>
            <person name="Granchi Z."/>
            <person name="Peng M."/>
            <person name="de Vries R.P."/>
            <person name="Hilden K."/>
            <person name="Makela M.R."/>
            <person name="Grigoriev I."/>
            <person name="Riley R."/>
        </authorList>
    </citation>
    <scope>NUCLEOTIDE SEQUENCE [LARGE SCALE GENOMIC DNA]</scope>
    <source>
        <strain evidence="1 2">FBCC195</strain>
    </source>
</reference>
<dbReference type="InterPro" id="IPR032675">
    <property type="entry name" value="LRR_dom_sf"/>
</dbReference>
<dbReference type="SUPFAM" id="SSF52047">
    <property type="entry name" value="RNI-like"/>
    <property type="match status" value="1"/>
</dbReference>
<dbReference type="Gene3D" id="3.80.10.10">
    <property type="entry name" value="Ribonuclease Inhibitor"/>
    <property type="match status" value="1"/>
</dbReference>
<accession>A0A2R6PVK3</accession>
<organism evidence="1 2">
    <name type="scientific">Hermanssonia centrifuga</name>
    <dbReference type="NCBI Taxonomy" id="98765"/>
    <lineage>
        <taxon>Eukaryota</taxon>
        <taxon>Fungi</taxon>
        <taxon>Dikarya</taxon>
        <taxon>Basidiomycota</taxon>
        <taxon>Agaricomycotina</taxon>
        <taxon>Agaricomycetes</taxon>
        <taxon>Polyporales</taxon>
        <taxon>Meruliaceae</taxon>
        <taxon>Hermanssonia</taxon>
    </lineage>
</organism>
<protein>
    <submittedName>
        <fullName evidence="1">Uncharacterized protein</fullName>
    </submittedName>
</protein>
<dbReference type="EMBL" id="MLYV02000436">
    <property type="protein sequence ID" value="PSR97466.1"/>
    <property type="molecule type" value="Genomic_DNA"/>
</dbReference>
<gene>
    <name evidence="1" type="ORF">PHLCEN_2v4314</name>
</gene>
<dbReference type="OrthoDB" id="2754197at2759"/>
<evidence type="ECO:0000313" key="1">
    <source>
        <dbReference type="EMBL" id="PSR97466.1"/>
    </source>
</evidence>
<dbReference type="AlphaFoldDB" id="A0A2R6PVK3"/>
<name>A0A2R6PVK3_9APHY</name>
<dbReference type="Proteomes" id="UP000186601">
    <property type="component" value="Unassembled WGS sequence"/>
</dbReference>
<keyword evidence="2" id="KW-1185">Reference proteome</keyword>
<proteinExistence type="predicted"/>
<evidence type="ECO:0000313" key="2">
    <source>
        <dbReference type="Proteomes" id="UP000186601"/>
    </source>
</evidence>
<sequence length="373" mass="42665">MSADAGNRYNHLRVLAIDIAFFQQEQCKHMFINVLRRAHKLEDLSVLDSDLLTTDTRFTTVIAKLTSLKVFTLAHYGSEDFEPATMLYLMRSKLVKATIDFCKFEDPIDILANSASSLEELEAVHVYFEREDVQYPKMKTLSLELWRVADIGPLIHAYPNLCTLEIQGYSANESYFDNAVVDRATNQAFQLQRSWKTLDSVHANIVELYALAINCKIHSLNVADGLYNIQHIEMLCAILADCRPSNLRIHCNGFKTDRFPDIPRSIPSELVEVDLWVDLEELSTSDELDRFLVPDFSDLIQFLTNWNADDEGGPLPEPLLERHAMEPILRDLNMNALAHRIMSTIPSLQSLYLLVSFHEGGRIYGRAPREEDR</sequence>
<comment type="caution">
    <text evidence="1">The sequence shown here is derived from an EMBL/GenBank/DDBJ whole genome shotgun (WGS) entry which is preliminary data.</text>
</comment>